<feature type="compositionally biased region" description="Pro residues" evidence="1">
    <location>
        <begin position="36"/>
        <end position="47"/>
    </location>
</feature>
<feature type="region of interest" description="Disordered" evidence="1">
    <location>
        <begin position="28"/>
        <end position="52"/>
    </location>
</feature>
<dbReference type="WBParaSite" id="GPUH_0000940801-mRNA-1">
    <property type="protein sequence ID" value="GPUH_0000940801-mRNA-1"/>
    <property type="gene ID" value="GPUH_0000940801"/>
</dbReference>
<evidence type="ECO:0000313" key="2">
    <source>
        <dbReference type="EMBL" id="VDK71893.1"/>
    </source>
</evidence>
<keyword evidence="3" id="KW-1185">Reference proteome</keyword>
<organism evidence="4">
    <name type="scientific">Gongylonema pulchrum</name>
    <dbReference type="NCBI Taxonomy" id="637853"/>
    <lineage>
        <taxon>Eukaryota</taxon>
        <taxon>Metazoa</taxon>
        <taxon>Ecdysozoa</taxon>
        <taxon>Nematoda</taxon>
        <taxon>Chromadorea</taxon>
        <taxon>Rhabditida</taxon>
        <taxon>Spirurina</taxon>
        <taxon>Spiruromorpha</taxon>
        <taxon>Spiruroidea</taxon>
        <taxon>Gongylonematidae</taxon>
        <taxon>Gongylonema</taxon>
    </lineage>
</organism>
<evidence type="ECO:0000313" key="3">
    <source>
        <dbReference type="Proteomes" id="UP000271098"/>
    </source>
</evidence>
<name>A0A183DL06_9BILA</name>
<evidence type="ECO:0000256" key="1">
    <source>
        <dbReference type="SAM" id="MobiDB-lite"/>
    </source>
</evidence>
<dbReference type="EMBL" id="UYRT01030637">
    <property type="protein sequence ID" value="VDK71893.1"/>
    <property type="molecule type" value="Genomic_DNA"/>
</dbReference>
<dbReference type="AlphaFoldDB" id="A0A183DL06"/>
<accession>A0A183DL06</accession>
<dbReference type="Proteomes" id="UP000271098">
    <property type="component" value="Unassembled WGS sequence"/>
</dbReference>
<proteinExistence type="predicted"/>
<reference evidence="4" key="1">
    <citation type="submission" date="2016-06" db="UniProtKB">
        <authorList>
            <consortium name="WormBaseParasite"/>
        </authorList>
    </citation>
    <scope>IDENTIFICATION</scope>
</reference>
<sequence length="71" mass="7716">MQMSAASVVTTVAKICWVTFDTKVVAVSSRRRGSVPEPPPRNPPSPPAENIYETVLPCSSKDSEEFEPPRG</sequence>
<gene>
    <name evidence="2" type="ORF">GPUH_LOCUS9396</name>
</gene>
<evidence type="ECO:0000313" key="4">
    <source>
        <dbReference type="WBParaSite" id="GPUH_0000940801-mRNA-1"/>
    </source>
</evidence>
<reference evidence="2 3" key="2">
    <citation type="submission" date="2018-11" db="EMBL/GenBank/DDBJ databases">
        <authorList>
            <consortium name="Pathogen Informatics"/>
        </authorList>
    </citation>
    <scope>NUCLEOTIDE SEQUENCE [LARGE SCALE GENOMIC DNA]</scope>
</reference>
<protein>
    <submittedName>
        <fullName evidence="4">Secreted protein</fullName>
    </submittedName>
</protein>